<organism evidence="5 6">
    <name type="scientific">Tegillarca granosa</name>
    <name type="common">Malaysian cockle</name>
    <name type="synonym">Anadara granosa</name>
    <dbReference type="NCBI Taxonomy" id="220873"/>
    <lineage>
        <taxon>Eukaryota</taxon>
        <taxon>Metazoa</taxon>
        <taxon>Spiralia</taxon>
        <taxon>Lophotrochozoa</taxon>
        <taxon>Mollusca</taxon>
        <taxon>Bivalvia</taxon>
        <taxon>Autobranchia</taxon>
        <taxon>Pteriomorphia</taxon>
        <taxon>Arcoida</taxon>
        <taxon>Arcoidea</taxon>
        <taxon>Arcidae</taxon>
        <taxon>Tegillarca</taxon>
    </lineage>
</organism>
<keyword evidence="2" id="KW-0677">Repeat</keyword>
<dbReference type="EMBL" id="JARBDR010000923">
    <property type="protein sequence ID" value="KAJ8298038.1"/>
    <property type="molecule type" value="Genomic_DNA"/>
</dbReference>
<feature type="transmembrane region" description="Helical" evidence="4">
    <location>
        <begin position="6"/>
        <end position="23"/>
    </location>
</feature>
<dbReference type="Proteomes" id="UP001217089">
    <property type="component" value="Unassembled WGS sequence"/>
</dbReference>
<dbReference type="PANTHER" id="PTHR44464:SF1">
    <property type="entry name" value="WD REPEAT-CONTAINING PROTEIN 17"/>
    <property type="match status" value="1"/>
</dbReference>
<evidence type="ECO:0000256" key="4">
    <source>
        <dbReference type="SAM" id="Phobius"/>
    </source>
</evidence>
<dbReference type="InterPro" id="IPR015943">
    <property type="entry name" value="WD40/YVTN_repeat-like_dom_sf"/>
</dbReference>
<evidence type="ECO:0000256" key="3">
    <source>
        <dbReference type="PROSITE-ProRule" id="PRU00221"/>
    </source>
</evidence>
<feature type="repeat" description="WD" evidence="3">
    <location>
        <begin position="110"/>
        <end position="152"/>
    </location>
</feature>
<dbReference type="Pfam" id="PF00400">
    <property type="entry name" value="WD40"/>
    <property type="match status" value="4"/>
</dbReference>
<name>A0ABQ9DXR8_TEGGR</name>
<protein>
    <recommendedName>
        <fullName evidence="7">WD repeat-containing protein 17</fullName>
    </recommendedName>
</protein>
<feature type="repeat" description="WD" evidence="3">
    <location>
        <begin position="196"/>
        <end position="232"/>
    </location>
</feature>
<evidence type="ECO:0000256" key="1">
    <source>
        <dbReference type="ARBA" id="ARBA00022574"/>
    </source>
</evidence>
<dbReference type="Gene3D" id="2.130.10.10">
    <property type="entry name" value="YVTN repeat-like/Quinoprotein amine dehydrogenase"/>
    <property type="match status" value="2"/>
</dbReference>
<keyword evidence="4" id="KW-0812">Transmembrane</keyword>
<dbReference type="PRINTS" id="PR00320">
    <property type="entry name" value="GPROTEINBRPT"/>
</dbReference>
<evidence type="ECO:0000313" key="6">
    <source>
        <dbReference type="Proteomes" id="UP001217089"/>
    </source>
</evidence>
<dbReference type="InterPro" id="IPR001680">
    <property type="entry name" value="WD40_rpt"/>
</dbReference>
<dbReference type="SMART" id="SM00320">
    <property type="entry name" value="WD40"/>
    <property type="match status" value="5"/>
</dbReference>
<evidence type="ECO:0000256" key="2">
    <source>
        <dbReference type="ARBA" id="ARBA00022737"/>
    </source>
</evidence>
<evidence type="ECO:0000313" key="5">
    <source>
        <dbReference type="EMBL" id="KAJ8298038.1"/>
    </source>
</evidence>
<keyword evidence="1 3" id="KW-0853">WD repeat</keyword>
<keyword evidence="4" id="KW-0472">Membrane</keyword>
<dbReference type="CDD" id="cd00200">
    <property type="entry name" value="WD40"/>
    <property type="match status" value="1"/>
</dbReference>
<dbReference type="SUPFAM" id="SSF50978">
    <property type="entry name" value="WD40 repeat-like"/>
    <property type="match status" value="1"/>
</dbReference>
<evidence type="ECO:0008006" key="7">
    <source>
        <dbReference type="Google" id="ProtNLM"/>
    </source>
</evidence>
<gene>
    <name evidence="5" type="ORF">KUTeg_024569</name>
</gene>
<keyword evidence="6" id="KW-1185">Reference proteome</keyword>
<keyword evidence="4" id="KW-1133">Transmembrane helix</keyword>
<dbReference type="InterPro" id="IPR036322">
    <property type="entry name" value="WD40_repeat_dom_sf"/>
</dbReference>
<proteinExistence type="predicted"/>
<comment type="caution">
    <text evidence="5">The sequence shown here is derived from an EMBL/GenBank/DDBJ whole genome shotgun (WGS) entry which is preliminary data.</text>
</comment>
<dbReference type="PROSITE" id="PS00678">
    <property type="entry name" value="WD_REPEATS_1"/>
    <property type="match status" value="1"/>
</dbReference>
<sequence>MKVLYILYPGLLVISTALWQGLIKMHGKSSVFSVAWNQKDSKRIMSVGADNYCIVRLVNGEIFQKYKHPATVYGCDWSPNNKDMLATGCEDKCVRVYYLAASSDQPLKIFTGHTSKVFHVRWSPLRDGILCSGSDDGTIRVWDYTQDACVTVLKGHEGPVRGLLWNFEVPYLLISGSWDYTIRIWDTRDGACVDTLLDHGADVYGLTCHPLRPFLLASCSRDSTVRLWSLSSLVQPIEMNVIAGKPWTDIIGTTESAMALGNPPLLAGKTSKDLRQWLESSSSNSKARTLEHVSKFFSQPVGTDNLWELVSVVKGIDDTLLSQNYSQGIMHVKHLTKYKSSEAQELEMVKMSRLGIHSKEDKLREAAKLHIKLGNIQRYCEIMVELGEWLKALSVAPAVSMEYWKSLTRRYATYLAREDSDDVSIYSSAIGDVEQLTDFYTSQGQLLDAVVSAQVACEGAFSQQQYSESSSDGLCNGDNLPTKLHKKLLEKSVNNLAEWYFDNGSPIMSACCYLSISNNQKALWKLIQGQELELAVAIGTVLGNTPVQTYKAIEYLSRRCEHLGKWELAVDLLMLIPDNDILLAQCCSRCAASLDEINFLHERAGLPSLEDCFNEAEKLRTKINRVECIKFYLLGPTPETGLELGVQEIKKKLSTADWTVDDVFPLIQLISSIRSDRFLQHKLEQLVFIINFKTYLLN</sequence>
<dbReference type="InterPro" id="IPR020472">
    <property type="entry name" value="WD40_PAC1"/>
</dbReference>
<dbReference type="PROSITE" id="PS50294">
    <property type="entry name" value="WD_REPEATS_REGION"/>
    <property type="match status" value="2"/>
</dbReference>
<dbReference type="PANTHER" id="PTHR44464">
    <property type="entry name" value="WD REPEAT-CONTAINING PROTEIN 17"/>
    <property type="match status" value="1"/>
</dbReference>
<accession>A0ABQ9DXR8</accession>
<dbReference type="InterPro" id="IPR019775">
    <property type="entry name" value="WD40_repeat_CS"/>
</dbReference>
<feature type="repeat" description="WD" evidence="3">
    <location>
        <begin position="153"/>
        <end position="195"/>
    </location>
</feature>
<dbReference type="PROSITE" id="PS50082">
    <property type="entry name" value="WD_REPEATS_2"/>
    <property type="match status" value="3"/>
</dbReference>
<reference evidence="5 6" key="1">
    <citation type="submission" date="2022-12" db="EMBL/GenBank/DDBJ databases">
        <title>Chromosome-level genome of Tegillarca granosa.</title>
        <authorList>
            <person name="Kim J."/>
        </authorList>
    </citation>
    <scope>NUCLEOTIDE SEQUENCE [LARGE SCALE GENOMIC DNA]</scope>
    <source>
        <strain evidence="5">Teg-2019</strain>
        <tissue evidence="5">Adductor muscle</tissue>
    </source>
</reference>